<sequence length="778" mass="82503">MDPQAEKTGSGPQQDGDVARKGSVKRAREMLQAGKRPERAPEEPAPSFRINPAHMTQWPLPDNAPLPPNMANPQATLVVPKGPPPVRPPRPDCPSPSVYSERSMSDVPPAPSPLNIKRSTPRVSVATDDLFRQSGVSTVSSITELPSVPHPLPPQQRVAPGAAPKKTASLAPPVPVARPGGNRASSVSPIPEELPDSPTISQDQYGSAQPYPPSWYSGQAESEILGTYLDGESDDDVSRHSTHQAGVATATLLRQASVGTRGKPSLRTIQKSNASSPVPPSERTPVSARPTTSGTTGTEFILKEISIGPDRRDSMSSSSTGSAHFNLEKAPIVLDLSTQHPALARPYVDNGGLEKEVGALPRAAPTMSDKRPGGRRPPRLNMSAVRDAEARGSLTSLPDLIRRATRLASNLEHGRTASRNDLLNGGGGSRFQYDAKRKSGSIKSILASFPPPAATPEGGHSSWPFFFRRSTLHQIHSNEPPRADGDQEKAAPKQPRRCCGLPPWLFALICVVIIIVILAAILIPVGLLVVRHKSSGTSCAKTNPCENGGVSVSSGSVCSCVCANGYTGSRCTISGDASCVTTEVDGKNATMGSELPRLFEYAQQNYSIPLDAVTIMALFSQSNVSCTTENTLISFSSVSTSSSKARRALSDPSLGEPSISDHLLANLEHHPSQALTERTPTQALAARDSVATAHGIVFDEVLDFARVAILYILEETGTLSAAEFSESNIQSYLSDDYSDAKSHSFTVDLTPSGVIGNYTLNFDDFEITLPSGSVVGGD</sequence>
<feature type="compositionally biased region" description="Polar residues" evidence="2">
    <location>
        <begin position="198"/>
        <end position="207"/>
    </location>
</feature>
<dbReference type="EMBL" id="NKJJ02000002">
    <property type="protein sequence ID" value="TPR05002.1"/>
    <property type="molecule type" value="Genomic_DNA"/>
</dbReference>
<evidence type="ECO:0000256" key="2">
    <source>
        <dbReference type="SAM" id="MobiDB-lite"/>
    </source>
</evidence>
<feature type="region of interest" description="Disordered" evidence="2">
    <location>
        <begin position="137"/>
        <end position="219"/>
    </location>
</feature>
<dbReference type="InterPro" id="IPR000742">
    <property type="entry name" value="EGF"/>
</dbReference>
<keyword evidence="3" id="KW-0472">Membrane</keyword>
<evidence type="ECO:0000259" key="4">
    <source>
        <dbReference type="PROSITE" id="PS50026"/>
    </source>
</evidence>
<evidence type="ECO:0000313" key="5">
    <source>
        <dbReference type="EMBL" id="TPR05002.1"/>
    </source>
</evidence>
<dbReference type="PANTHER" id="PTHR17178">
    <property type="entry name" value="SECRETORY GRANULE PROTEOGLYCAN CORE PROTEIN"/>
    <property type="match status" value="1"/>
</dbReference>
<dbReference type="VEuPathDB" id="FungiDB:An11g09820"/>
<keyword evidence="1" id="KW-1015">Disulfide bond</keyword>
<proteinExistence type="predicted"/>
<dbReference type="PROSITE" id="PS50026">
    <property type="entry name" value="EGF_3"/>
    <property type="match status" value="1"/>
</dbReference>
<dbReference type="PANTHER" id="PTHR17178:SF0">
    <property type="entry name" value="SERGLYCIN"/>
    <property type="match status" value="1"/>
</dbReference>
<feature type="compositionally biased region" description="Pro residues" evidence="2">
    <location>
        <begin position="81"/>
        <end position="94"/>
    </location>
</feature>
<dbReference type="PROSITE" id="PS00022">
    <property type="entry name" value="EGF_1"/>
    <property type="match status" value="1"/>
</dbReference>
<gene>
    <name evidence="5" type="ORF">CAN33_0032555</name>
</gene>
<protein>
    <submittedName>
        <fullName evidence="5">UBX domain family protein</fullName>
    </submittedName>
</protein>
<accession>A0A505I636</accession>
<dbReference type="Proteomes" id="UP000197666">
    <property type="component" value="Unassembled WGS sequence"/>
</dbReference>
<dbReference type="PROSITE" id="PS01186">
    <property type="entry name" value="EGF_2"/>
    <property type="match status" value="1"/>
</dbReference>
<dbReference type="VEuPathDB" id="FungiDB:ASPNIDRAFT2_1139396"/>
<evidence type="ECO:0000256" key="3">
    <source>
        <dbReference type="SAM" id="Phobius"/>
    </source>
</evidence>
<name>A0A505I636_ASPNG</name>
<evidence type="ECO:0000313" key="6">
    <source>
        <dbReference type="Proteomes" id="UP000197666"/>
    </source>
</evidence>
<dbReference type="VEuPathDB" id="FungiDB:ATCC64974_94610"/>
<feature type="region of interest" description="Disordered" evidence="2">
    <location>
        <begin position="1"/>
        <end position="122"/>
    </location>
</feature>
<feature type="disulfide bond" evidence="1">
    <location>
        <begin position="562"/>
        <end position="571"/>
    </location>
</feature>
<keyword evidence="1" id="KW-0245">EGF-like domain</keyword>
<organism evidence="5 6">
    <name type="scientific">Aspergillus niger</name>
    <dbReference type="NCBI Taxonomy" id="5061"/>
    <lineage>
        <taxon>Eukaryota</taxon>
        <taxon>Fungi</taxon>
        <taxon>Dikarya</taxon>
        <taxon>Ascomycota</taxon>
        <taxon>Pezizomycotina</taxon>
        <taxon>Eurotiomycetes</taxon>
        <taxon>Eurotiomycetidae</taxon>
        <taxon>Eurotiales</taxon>
        <taxon>Aspergillaceae</taxon>
        <taxon>Aspergillus</taxon>
        <taxon>Aspergillus subgen. Circumdati</taxon>
    </lineage>
</organism>
<feature type="transmembrane region" description="Helical" evidence="3">
    <location>
        <begin position="504"/>
        <end position="530"/>
    </location>
</feature>
<dbReference type="AlphaFoldDB" id="A0A505I636"/>
<comment type="caution">
    <text evidence="5">The sequence shown here is derived from an EMBL/GenBank/DDBJ whole genome shotgun (WGS) entry which is preliminary data.</text>
</comment>
<dbReference type="Gene3D" id="2.10.25.10">
    <property type="entry name" value="Laminin"/>
    <property type="match status" value="1"/>
</dbReference>
<dbReference type="VEuPathDB" id="FungiDB:M747DRAFT_308123"/>
<feature type="compositionally biased region" description="Polar residues" evidence="2">
    <location>
        <begin position="267"/>
        <end position="276"/>
    </location>
</feature>
<comment type="caution">
    <text evidence="1">Lacks conserved residue(s) required for the propagation of feature annotation.</text>
</comment>
<keyword evidence="3" id="KW-0812">Transmembrane</keyword>
<feature type="compositionally biased region" description="Polar residues" evidence="2">
    <location>
        <begin position="289"/>
        <end position="298"/>
    </location>
</feature>
<evidence type="ECO:0000256" key="1">
    <source>
        <dbReference type="PROSITE-ProRule" id="PRU00076"/>
    </source>
</evidence>
<reference evidence="6" key="1">
    <citation type="submission" date="2018-10" db="EMBL/GenBank/DDBJ databases">
        <title>FDA dAtabase for Regulatory Grade micrObial Sequences (FDA-ARGOS): Supporting development and validation of Infectious Disease Dx tests.</title>
        <authorList>
            <person name="Kerrigan L."/>
            <person name="Tallon L."/>
            <person name="Sadzewicz L."/>
            <person name="Sengamalay N."/>
            <person name="Ott S."/>
            <person name="Godinez A."/>
            <person name="Nagaraj S."/>
            <person name="Vavikolanu K."/>
            <person name="Nadendla S."/>
            <person name="George J."/>
            <person name="Sichtig H."/>
        </authorList>
    </citation>
    <scope>NUCLEOTIDE SEQUENCE [LARGE SCALE GENOMIC DNA]</scope>
    <source>
        <strain evidence="6">FDAARGOS_311</strain>
    </source>
</reference>
<keyword evidence="3" id="KW-1133">Transmembrane helix</keyword>
<feature type="region of interest" description="Disordered" evidence="2">
    <location>
        <begin position="248"/>
        <end position="323"/>
    </location>
</feature>
<feature type="domain" description="EGF-like" evidence="4">
    <location>
        <begin position="535"/>
        <end position="572"/>
    </location>
</feature>